<accession>A0ABU5EDC8</accession>
<dbReference type="Proteomes" id="UP001279642">
    <property type="component" value="Unassembled WGS sequence"/>
</dbReference>
<comment type="caution">
    <text evidence="3">The sequence shown here is derived from an EMBL/GenBank/DDBJ whole genome shotgun (WGS) entry which is preliminary data.</text>
</comment>
<dbReference type="SUPFAM" id="SSF52096">
    <property type="entry name" value="ClpP/crotonase"/>
    <property type="match status" value="1"/>
</dbReference>
<evidence type="ECO:0000313" key="3">
    <source>
        <dbReference type="EMBL" id="MDY0884228.1"/>
    </source>
</evidence>
<proteinExistence type="inferred from homology"/>
<dbReference type="Gene3D" id="3.90.226.10">
    <property type="entry name" value="2-enoyl-CoA Hydratase, Chain A, domain 1"/>
    <property type="match status" value="1"/>
</dbReference>
<dbReference type="RefSeq" id="WP_320509296.1">
    <property type="nucleotide sequence ID" value="NZ_JAXCLW010000004.1"/>
</dbReference>
<dbReference type="Pfam" id="PF00378">
    <property type="entry name" value="ECH_1"/>
    <property type="match status" value="1"/>
</dbReference>
<evidence type="ECO:0000256" key="1">
    <source>
        <dbReference type="ARBA" id="ARBA00005254"/>
    </source>
</evidence>
<dbReference type="InterPro" id="IPR014748">
    <property type="entry name" value="Enoyl-CoA_hydra_C"/>
</dbReference>
<dbReference type="EMBL" id="JAXCLW010000004">
    <property type="protein sequence ID" value="MDY0884228.1"/>
    <property type="molecule type" value="Genomic_DNA"/>
</dbReference>
<dbReference type="PANTHER" id="PTHR43459:SF1">
    <property type="entry name" value="EG:BACN32G11.4 PROTEIN"/>
    <property type="match status" value="1"/>
</dbReference>
<keyword evidence="4" id="KW-1185">Reference proteome</keyword>
<organism evidence="3 4">
    <name type="scientific">Dongia soli</name>
    <dbReference type="NCBI Taxonomy" id="600628"/>
    <lineage>
        <taxon>Bacteria</taxon>
        <taxon>Pseudomonadati</taxon>
        <taxon>Pseudomonadota</taxon>
        <taxon>Alphaproteobacteria</taxon>
        <taxon>Rhodospirillales</taxon>
        <taxon>Dongiaceae</taxon>
        <taxon>Dongia</taxon>
    </lineage>
</organism>
<comment type="similarity">
    <text evidence="1 2">Belongs to the enoyl-CoA hydratase/isomerase family.</text>
</comment>
<sequence>MTDQTILLDRRDNILHLTLNRPDKLNSLTASMLSELGDVLSDIGMDDEARVLVITGAGRAFCAGQDLREAGAIGDGRSVRNVIERHYNPIIRQIRSLAMPVVAAVNGIAAGAGANLALACDIVVAAESASFVQAFSRIGLIPDAGGTYFLPRLVGHARALGLAMLGDAIDARKAAEWGMIWEAVPDADFPATVDALSKRLAEMPTVALALMKQALNASGHHSLEQQLATEAELQPIAAETDDFQEGVQAFLGKRPARFFGR</sequence>
<protein>
    <submittedName>
        <fullName evidence="3">Enoyl-CoA hydratase-related protein</fullName>
    </submittedName>
</protein>
<dbReference type="PROSITE" id="PS00166">
    <property type="entry name" value="ENOYL_COA_HYDRATASE"/>
    <property type="match status" value="1"/>
</dbReference>
<evidence type="ECO:0000313" key="4">
    <source>
        <dbReference type="Proteomes" id="UP001279642"/>
    </source>
</evidence>
<reference evidence="3 4" key="1">
    <citation type="journal article" date="2016" name="Antonie Van Leeuwenhoek">
        <title>Dongia soli sp. nov., isolated from soil from Dokdo, Korea.</title>
        <authorList>
            <person name="Kim D.U."/>
            <person name="Lee H."/>
            <person name="Kim H."/>
            <person name="Kim S.G."/>
            <person name="Ka J.O."/>
        </authorList>
    </citation>
    <scope>NUCLEOTIDE SEQUENCE [LARGE SCALE GENOMIC DNA]</scope>
    <source>
        <strain evidence="3 4">D78</strain>
    </source>
</reference>
<dbReference type="InterPro" id="IPR001753">
    <property type="entry name" value="Enoyl-CoA_hydra/iso"/>
</dbReference>
<evidence type="ECO:0000256" key="2">
    <source>
        <dbReference type="RuleBase" id="RU003707"/>
    </source>
</evidence>
<dbReference type="PANTHER" id="PTHR43459">
    <property type="entry name" value="ENOYL-COA HYDRATASE"/>
    <property type="match status" value="1"/>
</dbReference>
<name>A0ABU5EDC8_9PROT</name>
<dbReference type="InterPro" id="IPR029045">
    <property type="entry name" value="ClpP/crotonase-like_dom_sf"/>
</dbReference>
<gene>
    <name evidence="3" type="ORF">SMD27_15390</name>
</gene>
<dbReference type="InterPro" id="IPR018376">
    <property type="entry name" value="Enoyl-CoA_hyd/isom_CS"/>
</dbReference>
<dbReference type="Gene3D" id="1.10.12.10">
    <property type="entry name" value="Lyase 2-enoyl-coa Hydratase, Chain A, domain 2"/>
    <property type="match status" value="1"/>
</dbReference>
<dbReference type="CDD" id="cd06558">
    <property type="entry name" value="crotonase-like"/>
    <property type="match status" value="1"/>
</dbReference>